<dbReference type="RefSeq" id="XP_764214.1">
    <property type="nucleotide sequence ID" value="XM_759121.1"/>
</dbReference>
<organism evidence="1 2">
    <name type="scientific">Theileria parva</name>
    <name type="common">East coast fever infection agent</name>
    <dbReference type="NCBI Taxonomy" id="5875"/>
    <lineage>
        <taxon>Eukaryota</taxon>
        <taxon>Sar</taxon>
        <taxon>Alveolata</taxon>
        <taxon>Apicomplexa</taxon>
        <taxon>Aconoidasida</taxon>
        <taxon>Piroplasmida</taxon>
        <taxon>Theileriidae</taxon>
        <taxon>Theileria</taxon>
    </lineage>
</organism>
<dbReference type="AlphaFoldDB" id="Q4N1Z8"/>
<keyword evidence="2" id="KW-1185">Reference proteome</keyword>
<reference evidence="1 2" key="1">
    <citation type="journal article" date="2005" name="Science">
        <title>Genome sequence of Theileria parva, a bovine pathogen that transforms lymphocytes.</title>
        <authorList>
            <person name="Gardner M.J."/>
            <person name="Bishop R."/>
            <person name="Shah T."/>
            <person name="de Villiers E.P."/>
            <person name="Carlton J.M."/>
            <person name="Hall N."/>
            <person name="Ren Q."/>
            <person name="Paulsen I.T."/>
            <person name="Pain A."/>
            <person name="Berriman M."/>
            <person name="Wilson R.J.M."/>
            <person name="Sato S."/>
            <person name="Ralph S.A."/>
            <person name="Mann D.J."/>
            <person name="Xiong Z."/>
            <person name="Shallom S.J."/>
            <person name="Weidman J."/>
            <person name="Jiang L."/>
            <person name="Lynn J."/>
            <person name="Weaver B."/>
            <person name="Shoaibi A."/>
            <person name="Domingo A.R."/>
            <person name="Wasawo D."/>
            <person name="Crabtree J."/>
            <person name="Wortman J.R."/>
            <person name="Haas B."/>
            <person name="Angiuoli S.V."/>
            <person name="Creasy T.H."/>
            <person name="Lu C."/>
            <person name="Suh B."/>
            <person name="Silva J.C."/>
            <person name="Utterback T.R."/>
            <person name="Feldblyum T.V."/>
            <person name="Pertea M."/>
            <person name="Allen J."/>
            <person name="Nierman W.C."/>
            <person name="Taracha E.L.N."/>
            <person name="Salzberg S.L."/>
            <person name="White O.R."/>
            <person name="Fitzhugh H.A."/>
            <person name="Morzaria S."/>
            <person name="Venter J.C."/>
            <person name="Fraser C.M."/>
            <person name="Nene V."/>
        </authorList>
    </citation>
    <scope>NUCLEOTIDE SEQUENCE [LARGE SCALE GENOMIC DNA]</scope>
    <source>
        <strain evidence="1 2">Muguga</strain>
    </source>
</reference>
<dbReference type="OMA" id="PTLVFCC"/>
<evidence type="ECO:0000313" key="2">
    <source>
        <dbReference type="Proteomes" id="UP000001949"/>
    </source>
</evidence>
<sequence length="106" mass="12083">MTIKLESVKNSLLKFNQLVKEQSKSKLIYEGWPPTSHIPISNNFGPLGRSVFVMNRRLETGKDFEPTLVFCCGLKPMLMMNKTEFSNLISHLPTIKLNLASFLKLL</sequence>
<comment type="caution">
    <text evidence="1">The sequence shown here is derived from an EMBL/GenBank/DDBJ whole genome shotgun (WGS) entry which is preliminary data.</text>
</comment>
<protein>
    <submittedName>
        <fullName evidence="1">Uncharacterized protein</fullName>
    </submittedName>
</protein>
<evidence type="ECO:0000313" key="1">
    <source>
        <dbReference type="EMBL" id="EAN31931.1"/>
    </source>
</evidence>
<gene>
    <name evidence="1" type="ordered locus">TP04_0579</name>
</gene>
<dbReference type="eggNOG" id="ENOG502SVTG">
    <property type="taxonomic scope" value="Eukaryota"/>
</dbReference>
<dbReference type="GeneID" id="3500540"/>
<dbReference type="VEuPathDB" id="PiroplasmaDB:TpMuguga_04g00579"/>
<dbReference type="EMBL" id="AAGK01000004">
    <property type="protein sequence ID" value="EAN31931.1"/>
    <property type="molecule type" value="Genomic_DNA"/>
</dbReference>
<accession>Q4N1Z8</accession>
<proteinExistence type="predicted"/>
<dbReference type="InParanoid" id="Q4N1Z8"/>
<name>Q4N1Z8_THEPA</name>
<dbReference type="FunCoup" id="Q4N1Z8">
    <property type="interactions" value="4"/>
</dbReference>
<dbReference type="KEGG" id="tpv:TP04_0579"/>
<dbReference type="Proteomes" id="UP000001949">
    <property type="component" value="Unassembled WGS sequence"/>
</dbReference>